<proteinExistence type="predicted"/>
<dbReference type="EMBL" id="JWZT01001610">
    <property type="protein sequence ID" value="KII71801.1"/>
    <property type="molecule type" value="Genomic_DNA"/>
</dbReference>
<accession>A0A0C2MWT0</accession>
<reference evidence="1 2" key="1">
    <citation type="journal article" date="2014" name="Genome Biol. Evol.">
        <title>The genome of the myxosporean Thelohanellus kitauei shows adaptations to nutrient acquisition within its fish host.</title>
        <authorList>
            <person name="Yang Y."/>
            <person name="Xiong J."/>
            <person name="Zhou Z."/>
            <person name="Huo F."/>
            <person name="Miao W."/>
            <person name="Ran C."/>
            <person name="Liu Y."/>
            <person name="Zhang J."/>
            <person name="Feng J."/>
            <person name="Wang M."/>
            <person name="Wang M."/>
            <person name="Wang L."/>
            <person name="Yao B."/>
        </authorList>
    </citation>
    <scope>NUCLEOTIDE SEQUENCE [LARGE SCALE GENOMIC DNA]</scope>
    <source>
        <strain evidence="1">Wuqing</strain>
    </source>
</reference>
<gene>
    <name evidence="1" type="ORF">RF11_01344</name>
</gene>
<organism evidence="1 2">
    <name type="scientific">Thelohanellus kitauei</name>
    <name type="common">Myxosporean</name>
    <dbReference type="NCBI Taxonomy" id="669202"/>
    <lineage>
        <taxon>Eukaryota</taxon>
        <taxon>Metazoa</taxon>
        <taxon>Cnidaria</taxon>
        <taxon>Myxozoa</taxon>
        <taxon>Myxosporea</taxon>
        <taxon>Bivalvulida</taxon>
        <taxon>Platysporina</taxon>
        <taxon>Myxobolidae</taxon>
        <taxon>Thelohanellus</taxon>
    </lineage>
</organism>
<sequence>MLVPLSMGEESLLHKQAVINNCKDILSSHNLFQEADCRIDIKTLDKLWSIDNGQIKVLSKDLSSFCTQLHEYLNNDENIYFQKSAKNVASAIMYACMAKDDRYAIRFFQRKPIYGIPNSLKGYNRSKLDHLIEFYNTPRMWSVMEAVLLTMEALQPKLENRNQREIGDASNLVGDKFETI</sequence>
<name>A0A0C2MWT0_THEKT</name>
<protein>
    <submittedName>
        <fullName evidence="1">Uncharacterized protein</fullName>
    </submittedName>
</protein>
<dbReference type="Proteomes" id="UP000031668">
    <property type="component" value="Unassembled WGS sequence"/>
</dbReference>
<evidence type="ECO:0000313" key="2">
    <source>
        <dbReference type="Proteomes" id="UP000031668"/>
    </source>
</evidence>
<comment type="caution">
    <text evidence="1">The sequence shown here is derived from an EMBL/GenBank/DDBJ whole genome shotgun (WGS) entry which is preliminary data.</text>
</comment>
<keyword evidence="2" id="KW-1185">Reference proteome</keyword>
<dbReference type="AlphaFoldDB" id="A0A0C2MWT0"/>
<evidence type="ECO:0000313" key="1">
    <source>
        <dbReference type="EMBL" id="KII71801.1"/>
    </source>
</evidence>